<dbReference type="InterPro" id="IPR013740">
    <property type="entry name" value="Redoxin"/>
</dbReference>
<keyword evidence="7" id="KW-1185">Reference proteome</keyword>
<dbReference type="PANTHER" id="PTHR42852:SF6">
    <property type="entry name" value="THIOL:DISULFIDE INTERCHANGE PROTEIN DSBE"/>
    <property type="match status" value="1"/>
</dbReference>
<dbReference type="PANTHER" id="PTHR42852">
    <property type="entry name" value="THIOL:DISULFIDE INTERCHANGE PROTEIN DSBE"/>
    <property type="match status" value="1"/>
</dbReference>
<comment type="subcellular location">
    <subcellularLocation>
        <location evidence="1">Cell envelope</location>
    </subcellularLocation>
</comment>
<dbReference type="InterPro" id="IPR050553">
    <property type="entry name" value="Thioredoxin_ResA/DsbE_sf"/>
</dbReference>
<proteinExistence type="predicted"/>
<comment type="caution">
    <text evidence="6">The sequence shown here is derived from an EMBL/GenBank/DDBJ whole genome shotgun (WGS) entry which is preliminary data.</text>
</comment>
<dbReference type="GO" id="GO:0030313">
    <property type="term" value="C:cell envelope"/>
    <property type="evidence" value="ECO:0007669"/>
    <property type="project" value="UniProtKB-SubCell"/>
</dbReference>
<organism evidence="6 7">
    <name type="scientific">Sphingomonas oligophenolica</name>
    <dbReference type="NCBI Taxonomy" id="301154"/>
    <lineage>
        <taxon>Bacteria</taxon>
        <taxon>Pseudomonadati</taxon>
        <taxon>Pseudomonadota</taxon>
        <taxon>Alphaproteobacteria</taxon>
        <taxon>Sphingomonadales</taxon>
        <taxon>Sphingomonadaceae</taxon>
        <taxon>Sphingomonas</taxon>
    </lineage>
</organism>
<dbReference type="CDD" id="cd02966">
    <property type="entry name" value="TlpA_like_family"/>
    <property type="match status" value="1"/>
</dbReference>
<dbReference type="InterPro" id="IPR036249">
    <property type="entry name" value="Thioredoxin-like_sf"/>
</dbReference>
<accession>A0A502CP91</accession>
<evidence type="ECO:0000259" key="5">
    <source>
        <dbReference type="PROSITE" id="PS51352"/>
    </source>
</evidence>
<evidence type="ECO:0000256" key="2">
    <source>
        <dbReference type="ARBA" id="ARBA00022748"/>
    </source>
</evidence>
<evidence type="ECO:0000256" key="4">
    <source>
        <dbReference type="ARBA" id="ARBA00023284"/>
    </source>
</evidence>
<evidence type="ECO:0000313" key="7">
    <source>
        <dbReference type="Proteomes" id="UP000318413"/>
    </source>
</evidence>
<dbReference type="PROSITE" id="PS00194">
    <property type="entry name" value="THIOREDOXIN_1"/>
    <property type="match status" value="1"/>
</dbReference>
<protein>
    <submittedName>
        <fullName evidence="6">TlpA family protein disulfide reductase</fullName>
    </submittedName>
</protein>
<dbReference type="InterPro" id="IPR017937">
    <property type="entry name" value="Thioredoxin_CS"/>
</dbReference>
<keyword evidence="2" id="KW-0201">Cytochrome c-type biogenesis</keyword>
<dbReference type="InterPro" id="IPR006311">
    <property type="entry name" value="TAT_signal"/>
</dbReference>
<evidence type="ECO:0000313" key="6">
    <source>
        <dbReference type="EMBL" id="TPG13606.1"/>
    </source>
</evidence>
<dbReference type="InterPro" id="IPR013766">
    <property type="entry name" value="Thioredoxin_domain"/>
</dbReference>
<dbReference type="PROSITE" id="PS51352">
    <property type="entry name" value="THIOREDOXIN_2"/>
    <property type="match status" value="1"/>
</dbReference>
<dbReference type="SUPFAM" id="SSF52833">
    <property type="entry name" value="Thioredoxin-like"/>
    <property type="match status" value="1"/>
</dbReference>
<dbReference type="Pfam" id="PF08534">
    <property type="entry name" value="Redoxin"/>
    <property type="match status" value="1"/>
</dbReference>
<dbReference type="GO" id="GO:0015036">
    <property type="term" value="F:disulfide oxidoreductase activity"/>
    <property type="evidence" value="ECO:0007669"/>
    <property type="project" value="UniProtKB-ARBA"/>
</dbReference>
<dbReference type="GO" id="GO:0017004">
    <property type="term" value="P:cytochrome complex assembly"/>
    <property type="evidence" value="ECO:0007669"/>
    <property type="project" value="UniProtKB-KW"/>
</dbReference>
<dbReference type="PROSITE" id="PS51318">
    <property type="entry name" value="TAT"/>
    <property type="match status" value="1"/>
</dbReference>
<gene>
    <name evidence="6" type="ORF">EAH84_05320</name>
</gene>
<keyword evidence="4" id="KW-0676">Redox-active center</keyword>
<dbReference type="Proteomes" id="UP000318413">
    <property type="component" value="Unassembled WGS sequence"/>
</dbReference>
<dbReference type="RefSeq" id="WP_140868853.1">
    <property type="nucleotide sequence ID" value="NZ_RCZK01000003.1"/>
</dbReference>
<reference evidence="6 7" key="1">
    <citation type="journal article" date="2019" name="Environ. Microbiol.">
        <title>Species interactions and distinct microbial communities in high Arctic permafrost affected cryosols are associated with the CH4 and CO2 gas fluxes.</title>
        <authorList>
            <person name="Altshuler I."/>
            <person name="Hamel J."/>
            <person name="Turney S."/>
            <person name="Magnuson E."/>
            <person name="Levesque R."/>
            <person name="Greer C."/>
            <person name="Whyte L.G."/>
        </authorList>
    </citation>
    <scope>NUCLEOTIDE SEQUENCE [LARGE SCALE GENOMIC DNA]</scope>
    <source>
        <strain evidence="6 7">S5.1</strain>
    </source>
</reference>
<name>A0A502CP91_9SPHN</name>
<dbReference type="OrthoDB" id="9799347at2"/>
<keyword evidence="3" id="KW-1015">Disulfide bond</keyword>
<dbReference type="Gene3D" id="3.40.30.10">
    <property type="entry name" value="Glutaredoxin"/>
    <property type="match status" value="1"/>
</dbReference>
<dbReference type="AlphaFoldDB" id="A0A502CP91"/>
<dbReference type="EMBL" id="RCZK01000003">
    <property type="protein sequence ID" value="TPG13606.1"/>
    <property type="molecule type" value="Genomic_DNA"/>
</dbReference>
<evidence type="ECO:0000256" key="1">
    <source>
        <dbReference type="ARBA" id="ARBA00004196"/>
    </source>
</evidence>
<sequence length="243" mass="25332">MLDRRSILIGAGVAGVQLAFGRHAAVAATATPASPFAGTAVEANPLAKLFQSIDRPLPAIALRTAAGKTDLSRLRGKTRLVTLWAEWCVPCLIEARDLADLQRTYGGETFDIVSVLTASAQKLDYAGALARLDKAGAGGLPLLIEANGGKRVAEAFSPGPGRMGLPCTLLVDANGRVRARALGAPIMSSLPMGSVRRGPDGKPLPMRLTEAEKQQLSDGSQRSLWSSADGKTLIAALSNGVLR</sequence>
<feature type="domain" description="Thioredoxin" evidence="5">
    <location>
        <begin position="51"/>
        <end position="214"/>
    </location>
</feature>
<evidence type="ECO:0000256" key="3">
    <source>
        <dbReference type="ARBA" id="ARBA00023157"/>
    </source>
</evidence>